<dbReference type="KEGG" id="egl:EGR_03102"/>
<evidence type="ECO:0000313" key="4">
    <source>
        <dbReference type="Proteomes" id="UP000019149"/>
    </source>
</evidence>
<dbReference type="CTD" id="36338817"/>
<dbReference type="Proteomes" id="UP000019149">
    <property type="component" value="Unassembled WGS sequence"/>
</dbReference>
<gene>
    <name evidence="3" type="ORF">EGR_03102</name>
</gene>
<name>W6ULS5_ECHGR</name>
<feature type="region of interest" description="Disordered" evidence="1">
    <location>
        <begin position="1415"/>
        <end position="1446"/>
    </location>
</feature>
<dbReference type="Pfam" id="PF15882">
    <property type="entry name" value="DUF4735"/>
    <property type="match status" value="1"/>
</dbReference>
<feature type="signal peptide" evidence="2">
    <location>
        <begin position="1"/>
        <end position="22"/>
    </location>
</feature>
<accession>W6ULS5</accession>
<evidence type="ECO:0000256" key="2">
    <source>
        <dbReference type="SAM" id="SignalP"/>
    </source>
</evidence>
<dbReference type="GO" id="GO:0016020">
    <property type="term" value="C:membrane"/>
    <property type="evidence" value="ECO:0007669"/>
    <property type="project" value="TreeGrafter"/>
</dbReference>
<dbReference type="GeneID" id="36338817"/>
<evidence type="ECO:0000313" key="3">
    <source>
        <dbReference type="EMBL" id="EUB62081.1"/>
    </source>
</evidence>
<keyword evidence="4" id="KW-1185">Reference proteome</keyword>
<dbReference type="EMBL" id="APAU02000015">
    <property type="protein sequence ID" value="EUB62081.1"/>
    <property type="molecule type" value="Genomic_DNA"/>
</dbReference>
<dbReference type="Gene3D" id="1.25.10.10">
    <property type="entry name" value="Leucine-rich Repeat Variant"/>
    <property type="match status" value="1"/>
</dbReference>
<feature type="chain" id="PRO_5004882227" description="Armadillo repeat containing protein 8" evidence="2">
    <location>
        <begin position="23"/>
        <end position="1446"/>
    </location>
</feature>
<dbReference type="SUPFAM" id="SSF48371">
    <property type="entry name" value="ARM repeat"/>
    <property type="match status" value="1"/>
</dbReference>
<dbReference type="PANTHER" id="PTHR33539">
    <property type="entry name" value="UPF0764 PROTEIN C16ORF89"/>
    <property type="match status" value="1"/>
</dbReference>
<dbReference type="InterPro" id="IPR016024">
    <property type="entry name" value="ARM-type_fold"/>
</dbReference>
<evidence type="ECO:0000256" key="1">
    <source>
        <dbReference type="SAM" id="MobiDB-lite"/>
    </source>
</evidence>
<proteinExistence type="predicted"/>
<reference evidence="3 4" key="1">
    <citation type="journal article" date="2013" name="Nat. Genet.">
        <title>The genome of the hydatid tapeworm Echinococcus granulosus.</title>
        <authorList>
            <person name="Zheng H."/>
            <person name="Zhang W."/>
            <person name="Zhang L."/>
            <person name="Zhang Z."/>
            <person name="Li J."/>
            <person name="Lu G."/>
            <person name="Zhu Y."/>
            <person name="Wang Y."/>
            <person name="Huang Y."/>
            <person name="Liu J."/>
            <person name="Kang H."/>
            <person name="Chen J."/>
            <person name="Wang L."/>
            <person name="Chen A."/>
            <person name="Yu S."/>
            <person name="Gao Z."/>
            <person name="Jin L."/>
            <person name="Gu W."/>
            <person name="Wang Z."/>
            <person name="Zhao L."/>
            <person name="Shi B."/>
            <person name="Wen H."/>
            <person name="Lin R."/>
            <person name="Jones M.K."/>
            <person name="Brejova B."/>
            <person name="Vinar T."/>
            <person name="Zhao G."/>
            <person name="McManus D.P."/>
            <person name="Chen Z."/>
            <person name="Zhou Y."/>
            <person name="Wang S."/>
        </authorList>
    </citation>
    <scope>NUCLEOTIDE SEQUENCE [LARGE SCALE GENOMIC DNA]</scope>
</reference>
<protein>
    <recommendedName>
        <fullName evidence="5">Armadillo repeat containing protein 8</fullName>
    </recommendedName>
</protein>
<dbReference type="OMA" id="LIRGRIM"/>
<dbReference type="InterPro" id="IPR011989">
    <property type="entry name" value="ARM-like"/>
</dbReference>
<feature type="compositionally biased region" description="Polar residues" evidence="1">
    <location>
        <begin position="1366"/>
        <end position="1375"/>
    </location>
</feature>
<evidence type="ECO:0008006" key="5">
    <source>
        <dbReference type="Google" id="ProtNLM"/>
    </source>
</evidence>
<feature type="region of interest" description="Disordered" evidence="1">
    <location>
        <begin position="1344"/>
        <end position="1378"/>
    </location>
</feature>
<sequence>MLSVNVFVTFTFFSNILQSTQGWPFPRSETYTNKICRCIDSLAQAVKFYGNKYRSLIIDSLLGLAILRDSIGYICRTELLPPYIIKRVCKLSALINNSFDAMSDYILSHKLGFLSMLEWKANTYMGNTMYVSESPTSTLRLSIALLKLYPRRKTKIVWLNWPMGRKLAVCPLLSVVYCGLGGYFQLAHPTLMEEIISWQDSSGCFKAVRAKENGQESEGNPEMDRPLKDGCLPHLPSMAANALAMHLYRFATEVVFVPDFYSILLMETILLDNAYVFCRTSVTIWCSRRNLPDFVILGPSPTMSPQPKDRPYASVPDTVAYSWVRMGNEARDIGTNQLLEETFIRDFDSSSLEANLKAIRSIRNFITANPINKRIVVENDLIRGRIMSLTAAFSATTEYSTIFKRDFLCMYASFLRESPAFAEELCKRRDFLNDLLDAANLSCESSDPPLREAIMLLLKTLFEADNLDQDFESLPAFKKTTALDVFTIDRLADLIHLNEALFEALRRGVERFQGGAGANTLVCLTKLLALLASCATLAGRGGAVLLRMAHRGVMATACPRHAPLLNQDRGLILPFDMANSAPCPDAAAHAVARFSLKILFFAIYHVPLAFETFKRVLCETDPSALISIYSHLSQPYSRCYLGFRGGPKVSSLCCHRETHSDHLIYRLSGRSLDENSNIDENGDYDNEEETETEAEMMDSLGLCSPDGAFGLSGTADRTMCLLVGLLRGVLFWRCCCSSAATDDSFSKTNTVIVACDRFGRETLRADGLGLSDDQISLKILQPLTQNSLPLSGTGVNTWACHVVVLVLKQRRSLHRRLLYSQLLTPEFDDTVSCLLKALQPTCDYDDYADFLEQLIPFSRLFACLVSTCEGVRVRIGDLSMTRALIQMFITHPSLTTSTSTASLNLTLAVCQLLHGLSRSAALLHTLFSDVSIIDCLIELCTRLLPTVSSDPNHAEIVLAASSTLVNLQLCQLPNLDFQMSRVKCIDVFHSLLRVDGEEVEIALSLRLNGVWGLASAAATAASNRLANRLEAIERLDTARTVPEVISQCSALLSPSSPVGDCDAPAVGRHEEKTVVFETSGSVLNSKPSRTHLELYFIQKSLLLLRNIFALKEVQVTDYSEGVFSLLAKVLSSNQSTSAKYEAMVVLANLLTNADARSQFWYQSELIESLATAITPDAETALLCGVILVVVNILEAPEPLATSVGGDSPGELFTQILTLLLFDDSRGNRIGYKTPSSSSWCRRSSFRSSHRRSVATTTTSSSPIRQSPEIMETTPETFVEASDPPPPPTVEAEPQDKPLLRLLGSFIDLFFVYSETSTSSTSITSSSSSSKQVFREVWDWHYQCGRGGDSEDERPRRRRGKRFVSAAASTTTSPHYRNSCPLLHRQEAKFTLAKDFTDSAGAKGGLKSLLASLLKDTEDEPASASPPRRVEASTGSAISEEGEFEDN</sequence>
<organism evidence="3 4">
    <name type="scientific">Echinococcus granulosus</name>
    <name type="common">Hydatid tapeworm</name>
    <dbReference type="NCBI Taxonomy" id="6210"/>
    <lineage>
        <taxon>Eukaryota</taxon>
        <taxon>Metazoa</taxon>
        <taxon>Spiralia</taxon>
        <taxon>Lophotrochozoa</taxon>
        <taxon>Platyhelminthes</taxon>
        <taxon>Cestoda</taxon>
        <taxon>Eucestoda</taxon>
        <taxon>Cyclophyllidea</taxon>
        <taxon>Taeniidae</taxon>
        <taxon>Echinococcus</taxon>
        <taxon>Echinococcus granulosus group</taxon>
    </lineage>
</organism>
<dbReference type="GO" id="GO:0005829">
    <property type="term" value="C:cytosol"/>
    <property type="evidence" value="ECO:0007669"/>
    <property type="project" value="TreeGrafter"/>
</dbReference>
<dbReference type="InterPro" id="IPR031751">
    <property type="entry name" value="DUF4735"/>
</dbReference>
<dbReference type="STRING" id="6210.W6ULS5"/>
<dbReference type="OrthoDB" id="5559898at2759"/>
<dbReference type="RefSeq" id="XP_024353277.1">
    <property type="nucleotide sequence ID" value="XM_024492351.1"/>
</dbReference>
<keyword evidence="2" id="KW-0732">Signal</keyword>
<comment type="caution">
    <text evidence="3">The sequence shown here is derived from an EMBL/GenBank/DDBJ whole genome shotgun (WGS) entry which is preliminary data.</text>
</comment>
<dbReference type="PANTHER" id="PTHR33539:SF1">
    <property type="entry name" value="UPF0764 PROTEIN C16ORF89"/>
    <property type="match status" value="1"/>
</dbReference>